<evidence type="ECO:0000256" key="8">
    <source>
        <dbReference type="SAM" id="Coils"/>
    </source>
</evidence>
<feature type="modified residue" description="4-aspartylphosphate" evidence="7">
    <location>
        <position position="58"/>
    </location>
</feature>
<comment type="function">
    <text evidence="6">May play the central regulatory role in sporulation. It may be an element of the effector pathway responsible for the activation of sporulation genes in response to nutritional stress. Spo0A may act in concert with spo0H (a sigma factor) to control the expression of some genes that are critical to the sporulation process.</text>
</comment>
<dbReference type="GO" id="GO:0006355">
    <property type="term" value="P:regulation of DNA-templated transcription"/>
    <property type="evidence" value="ECO:0007669"/>
    <property type="project" value="InterPro"/>
</dbReference>
<reference evidence="11 12" key="1">
    <citation type="submission" date="2017-06" db="EMBL/GenBank/DDBJ databases">
        <authorList>
            <person name="Kim H.J."/>
            <person name="Triplett B.A."/>
        </authorList>
    </citation>
    <scope>NUCLEOTIDE SEQUENCE [LARGE SCALE GENOMIC DNA]</scope>
    <source>
        <strain evidence="11 12">SCA</strain>
    </source>
</reference>
<dbReference type="InterPro" id="IPR003593">
    <property type="entry name" value="AAA+_ATPase"/>
</dbReference>
<name>A0A239FWM5_9FIRM</name>
<dbReference type="SMART" id="SM00448">
    <property type="entry name" value="REC"/>
    <property type="match status" value="1"/>
</dbReference>
<dbReference type="RefSeq" id="WP_089283628.1">
    <property type="nucleotide sequence ID" value="NZ_FZOJ01000014.1"/>
</dbReference>
<evidence type="ECO:0000256" key="7">
    <source>
        <dbReference type="PROSITE-ProRule" id="PRU00169"/>
    </source>
</evidence>
<feature type="domain" description="Sigma-54 factor interaction" evidence="9">
    <location>
        <begin position="146"/>
        <end position="375"/>
    </location>
</feature>
<dbReference type="InterPro" id="IPR002197">
    <property type="entry name" value="HTH_Fis"/>
</dbReference>
<dbReference type="PROSITE" id="PS00688">
    <property type="entry name" value="SIGMA54_INTERACT_3"/>
    <property type="match status" value="1"/>
</dbReference>
<dbReference type="Gene3D" id="3.40.50.300">
    <property type="entry name" value="P-loop containing nucleotide triphosphate hydrolases"/>
    <property type="match status" value="1"/>
</dbReference>
<dbReference type="InterPro" id="IPR027417">
    <property type="entry name" value="P-loop_NTPase"/>
</dbReference>
<dbReference type="InterPro" id="IPR001789">
    <property type="entry name" value="Sig_transdc_resp-reg_receiver"/>
</dbReference>
<sequence>MTDVTNGFKILIVDDEEEYREVLHMILSEEGYITEVCNNGEDALKKLETSTFDLVLTDLMLGGMNGIQLLKAIKSKYKSLDVIIITGYGSIENAVKAIKEGAFTYIIKGHDPEEFLIEIKKIKKIKELENENQILKSQIKNLNFMLETNNSTYKNIIHIAKKAALSNSNILILGESGVGKEVLARYIHNHSNRRKDLFMAVNCHSFSHSILESELFGHEKGAFTGATQRRRGRFEAANGSTLFLDEVGDMPLSTQVKLLRVIETKTIERMGSNQTIDVDFRLISATNQNLNKSIPEGSFRDDLFYRISTITIEIPPLRERKEDLKLYIDFFLKKSQGELKKEIHTIETDVMNFLLSYNYPGNVRELKNIIERLVVLSENGVIRKCDLPEVKKFFANTLDIDPIKPLKDIRREIESQYIEKVLESCGYNISEAAKLLVISRRQLFNKITEYGLK</sequence>
<dbReference type="InterPro" id="IPR025662">
    <property type="entry name" value="Sigma_54_int_dom_ATP-bd_1"/>
</dbReference>
<dbReference type="PROSITE" id="PS00675">
    <property type="entry name" value="SIGMA54_INTERACT_1"/>
    <property type="match status" value="1"/>
</dbReference>
<evidence type="ECO:0000256" key="2">
    <source>
        <dbReference type="ARBA" id="ARBA00022741"/>
    </source>
</evidence>
<dbReference type="PROSITE" id="PS50045">
    <property type="entry name" value="SIGMA54_INTERACT_4"/>
    <property type="match status" value="1"/>
</dbReference>
<gene>
    <name evidence="11" type="ORF">SAMN05446037_101481</name>
</gene>
<feature type="domain" description="Response regulatory" evidence="10">
    <location>
        <begin position="9"/>
        <end position="123"/>
    </location>
</feature>
<keyword evidence="7" id="KW-0597">Phosphoprotein</keyword>
<evidence type="ECO:0000259" key="9">
    <source>
        <dbReference type="PROSITE" id="PS50045"/>
    </source>
</evidence>
<dbReference type="PROSITE" id="PS50110">
    <property type="entry name" value="RESPONSE_REGULATORY"/>
    <property type="match status" value="1"/>
</dbReference>
<dbReference type="EMBL" id="FZOJ01000014">
    <property type="protein sequence ID" value="SNS61437.1"/>
    <property type="molecule type" value="Genomic_DNA"/>
</dbReference>
<evidence type="ECO:0000313" key="12">
    <source>
        <dbReference type="Proteomes" id="UP000198304"/>
    </source>
</evidence>
<evidence type="ECO:0000256" key="3">
    <source>
        <dbReference type="ARBA" id="ARBA00022840"/>
    </source>
</evidence>
<dbReference type="FunFam" id="3.40.50.300:FF:000006">
    <property type="entry name" value="DNA-binding transcriptional regulator NtrC"/>
    <property type="match status" value="1"/>
</dbReference>
<evidence type="ECO:0000256" key="1">
    <source>
        <dbReference type="ARBA" id="ARBA00018672"/>
    </source>
</evidence>
<dbReference type="GO" id="GO:0043565">
    <property type="term" value="F:sequence-specific DNA binding"/>
    <property type="evidence" value="ECO:0007669"/>
    <property type="project" value="InterPro"/>
</dbReference>
<keyword evidence="3" id="KW-0067">ATP-binding</keyword>
<evidence type="ECO:0000256" key="4">
    <source>
        <dbReference type="ARBA" id="ARBA00023015"/>
    </source>
</evidence>
<dbReference type="Pfam" id="PF25601">
    <property type="entry name" value="AAA_lid_14"/>
    <property type="match status" value="1"/>
</dbReference>
<evidence type="ECO:0000256" key="6">
    <source>
        <dbReference type="ARBA" id="ARBA00024867"/>
    </source>
</evidence>
<dbReference type="Proteomes" id="UP000198304">
    <property type="component" value="Unassembled WGS sequence"/>
</dbReference>
<keyword evidence="11" id="KW-0238">DNA-binding</keyword>
<keyword evidence="12" id="KW-1185">Reference proteome</keyword>
<dbReference type="GO" id="GO:0000160">
    <property type="term" value="P:phosphorelay signal transduction system"/>
    <property type="evidence" value="ECO:0007669"/>
    <property type="project" value="InterPro"/>
</dbReference>
<dbReference type="SUPFAM" id="SSF46689">
    <property type="entry name" value="Homeodomain-like"/>
    <property type="match status" value="1"/>
</dbReference>
<keyword evidence="8" id="KW-0175">Coiled coil</keyword>
<dbReference type="InterPro" id="IPR009057">
    <property type="entry name" value="Homeodomain-like_sf"/>
</dbReference>
<keyword evidence="5" id="KW-0804">Transcription</keyword>
<dbReference type="PANTHER" id="PTHR32071">
    <property type="entry name" value="TRANSCRIPTIONAL REGULATORY PROTEIN"/>
    <property type="match status" value="1"/>
</dbReference>
<dbReference type="Gene3D" id="1.10.10.60">
    <property type="entry name" value="Homeodomain-like"/>
    <property type="match status" value="1"/>
</dbReference>
<dbReference type="Pfam" id="PF00072">
    <property type="entry name" value="Response_reg"/>
    <property type="match status" value="1"/>
</dbReference>
<dbReference type="Gene3D" id="1.10.8.60">
    <property type="match status" value="1"/>
</dbReference>
<dbReference type="SUPFAM" id="SSF52540">
    <property type="entry name" value="P-loop containing nucleoside triphosphate hydrolases"/>
    <property type="match status" value="1"/>
</dbReference>
<evidence type="ECO:0000256" key="5">
    <source>
        <dbReference type="ARBA" id="ARBA00023163"/>
    </source>
</evidence>
<dbReference type="InterPro" id="IPR058031">
    <property type="entry name" value="AAA_lid_NorR"/>
</dbReference>
<evidence type="ECO:0000313" key="11">
    <source>
        <dbReference type="EMBL" id="SNS61437.1"/>
    </source>
</evidence>
<feature type="coiled-coil region" evidence="8">
    <location>
        <begin position="118"/>
        <end position="145"/>
    </location>
</feature>
<organism evidence="11 12">
    <name type="scientific">Anaerovirgula multivorans</name>
    <dbReference type="NCBI Taxonomy" id="312168"/>
    <lineage>
        <taxon>Bacteria</taxon>
        <taxon>Bacillati</taxon>
        <taxon>Bacillota</taxon>
        <taxon>Clostridia</taxon>
        <taxon>Peptostreptococcales</taxon>
        <taxon>Natronincolaceae</taxon>
        <taxon>Anaerovirgula</taxon>
    </lineage>
</organism>
<dbReference type="InterPro" id="IPR025944">
    <property type="entry name" value="Sigma_54_int_dom_CS"/>
</dbReference>
<dbReference type="AlphaFoldDB" id="A0A239FWM5"/>
<dbReference type="Pfam" id="PF02954">
    <property type="entry name" value="HTH_8"/>
    <property type="match status" value="1"/>
</dbReference>
<keyword evidence="2" id="KW-0547">Nucleotide-binding</keyword>
<dbReference type="Pfam" id="PF00158">
    <property type="entry name" value="Sigma54_activat"/>
    <property type="match status" value="1"/>
</dbReference>
<protein>
    <recommendedName>
        <fullName evidence="1">Stage 0 sporulation protein A homolog</fullName>
    </recommendedName>
</protein>
<dbReference type="CDD" id="cd00009">
    <property type="entry name" value="AAA"/>
    <property type="match status" value="1"/>
</dbReference>
<evidence type="ECO:0000259" key="10">
    <source>
        <dbReference type="PROSITE" id="PS50110"/>
    </source>
</evidence>
<dbReference type="Gene3D" id="3.40.50.2300">
    <property type="match status" value="1"/>
</dbReference>
<dbReference type="SUPFAM" id="SSF52172">
    <property type="entry name" value="CheY-like"/>
    <property type="match status" value="1"/>
</dbReference>
<dbReference type="PRINTS" id="PR01590">
    <property type="entry name" value="HTHFIS"/>
</dbReference>
<dbReference type="InterPro" id="IPR011006">
    <property type="entry name" value="CheY-like_superfamily"/>
</dbReference>
<dbReference type="GO" id="GO:0005524">
    <property type="term" value="F:ATP binding"/>
    <property type="evidence" value="ECO:0007669"/>
    <property type="project" value="UniProtKB-KW"/>
</dbReference>
<dbReference type="InterPro" id="IPR002078">
    <property type="entry name" value="Sigma_54_int"/>
</dbReference>
<accession>A0A239FWM5</accession>
<dbReference type="OrthoDB" id="9803970at2"/>
<keyword evidence="4" id="KW-0805">Transcription regulation</keyword>
<dbReference type="PANTHER" id="PTHR32071:SF57">
    <property type="entry name" value="C4-DICARBOXYLATE TRANSPORT TRANSCRIPTIONAL REGULATORY PROTEIN DCTD"/>
    <property type="match status" value="1"/>
</dbReference>
<dbReference type="SMART" id="SM00382">
    <property type="entry name" value="AAA"/>
    <property type="match status" value="1"/>
</dbReference>
<proteinExistence type="predicted"/>